<evidence type="ECO:0000256" key="5">
    <source>
        <dbReference type="ARBA" id="ARBA00022833"/>
    </source>
</evidence>
<keyword evidence="1" id="KW-0540">Nuclease</keyword>
<evidence type="ECO:0000313" key="10">
    <source>
        <dbReference type="Proteomes" id="UP000604046"/>
    </source>
</evidence>
<evidence type="ECO:0000256" key="6">
    <source>
        <dbReference type="PROSITE-ProRule" id="PRU00322"/>
    </source>
</evidence>
<dbReference type="GO" id="GO:0006139">
    <property type="term" value="P:nucleobase-containing compound metabolic process"/>
    <property type="evidence" value="ECO:0007669"/>
    <property type="project" value="InterPro"/>
</dbReference>
<dbReference type="GO" id="GO:0005737">
    <property type="term" value="C:cytoplasm"/>
    <property type="evidence" value="ECO:0007669"/>
    <property type="project" value="TreeGrafter"/>
</dbReference>
<evidence type="ECO:0000256" key="2">
    <source>
        <dbReference type="ARBA" id="ARBA00022723"/>
    </source>
</evidence>
<dbReference type="InterPro" id="IPR051132">
    <property type="entry name" value="3-5_Exonuclease_domain"/>
</dbReference>
<protein>
    <submittedName>
        <fullName evidence="9">EXD2 protein</fullName>
    </submittedName>
</protein>
<keyword evidence="2" id="KW-0479">Metal-binding</keyword>
<dbReference type="InterPro" id="IPR002562">
    <property type="entry name" value="3'-5'_exonuclease_dom"/>
</dbReference>
<dbReference type="GO" id="GO:0003676">
    <property type="term" value="F:nucleic acid binding"/>
    <property type="evidence" value="ECO:0007669"/>
    <property type="project" value="InterPro"/>
</dbReference>
<evidence type="ECO:0000256" key="1">
    <source>
        <dbReference type="ARBA" id="ARBA00022722"/>
    </source>
</evidence>
<feature type="region of interest" description="Disordered" evidence="7">
    <location>
        <begin position="538"/>
        <end position="561"/>
    </location>
</feature>
<dbReference type="GO" id="GO:0008270">
    <property type="term" value="F:zinc ion binding"/>
    <property type="evidence" value="ECO:0007669"/>
    <property type="project" value="UniProtKB-KW"/>
</dbReference>
<dbReference type="CDD" id="cd06141">
    <property type="entry name" value="WRN_exo"/>
    <property type="match status" value="1"/>
</dbReference>
<reference evidence="9" key="1">
    <citation type="submission" date="2021-02" db="EMBL/GenBank/DDBJ databases">
        <authorList>
            <person name="Dougan E. K."/>
            <person name="Rhodes N."/>
            <person name="Thang M."/>
            <person name="Chan C."/>
        </authorList>
    </citation>
    <scope>NUCLEOTIDE SEQUENCE</scope>
</reference>
<accession>A0A812NG41</accession>
<proteinExistence type="predicted"/>
<comment type="caution">
    <text evidence="9">The sequence shown here is derived from an EMBL/GenBank/DDBJ whole genome shotgun (WGS) entry which is preliminary data.</text>
</comment>
<keyword evidence="4" id="KW-0378">Hydrolase</keyword>
<dbReference type="GO" id="GO:0005634">
    <property type="term" value="C:nucleus"/>
    <property type="evidence" value="ECO:0007669"/>
    <property type="project" value="TreeGrafter"/>
</dbReference>
<organism evidence="9 10">
    <name type="scientific">Symbiodinium natans</name>
    <dbReference type="NCBI Taxonomy" id="878477"/>
    <lineage>
        <taxon>Eukaryota</taxon>
        <taxon>Sar</taxon>
        <taxon>Alveolata</taxon>
        <taxon>Dinophyceae</taxon>
        <taxon>Suessiales</taxon>
        <taxon>Symbiodiniaceae</taxon>
        <taxon>Symbiodinium</taxon>
    </lineage>
</organism>
<feature type="compositionally biased region" description="Polar residues" evidence="7">
    <location>
        <begin position="547"/>
        <end position="561"/>
    </location>
</feature>
<dbReference type="GO" id="GO:0008408">
    <property type="term" value="F:3'-5' exonuclease activity"/>
    <property type="evidence" value="ECO:0007669"/>
    <property type="project" value="InterPro"/>
</dbReference>
<dbReference type="OrthoDB" id="431948at2759"/>
<dbReference type="EMBL" id="CAJNDS010002071">
    <property type="protein sequence ID" value="CAE7305196.1"/>
    <property type="molecule type" value="Genomic_DNA"/>
</dbReference>
<name>A0A812NG41_9DINO</name>
<feature type="domain" description="RanBP2-type" evidence="8">
    <location>
        <begin position="509"/>
        <end position="538"/>
    </location>
</feature>
<dbReference type="SUPFAM" id="SSF53098">
    <property type="entry name" value="Ribonuclease H-like"/>
    <property type="match status" value="1"/>
</dbReference>
<keyword evidence="5" id="KW-0862">Zinc</keyword>
<keyword evidence="3 6" id="KW-0863">Zinc-finger</keyword>
<evidence type="ECO:0000256" key="4">
    <source>
        <dbReference type="ARBA" id="ARBA00022801"/>
    </source>
</evidence>
<dbReference type="SMART" id="SM00474">
    <property type="entry name" value="35EXOc"/>
    <property type="match status" value="1"/>
</dbReference>
<evidence type="ECO:0000259" key="8">
    <source>
        <dbReference type="PROSITE" id="PS50199"/>
    </source>
</evidence>
<dbReference type="Gene3D" id="3.30.420.10">
    <property type="entry name" value="Ribonuclease H-like superfamily/Ribonuclease H"/>
    <property type="match status" value="1"/>
</dbReference>
<dbReference type="InterPro" id="IPR036397">
    <property type="entry name" value="RNaseH_sf"/>
</dbReference>
<dbReference type="PANTHER" id="PTHR13620">
    <property type="entry name" value="3-5 EXONUCLEASE"/>
    <property type="match status" value="1"/>
</dbReference>
<gene>
    <name evidence="9" type="primary">EXD2</name>
    <name evidence="9" type="ORF">SNAT2548_LOCUS16045</name>
</gene>
<evidence type="ECO:0000256" key="3">
    <source>
        <dbReference type="ARBA" id="ARBA00022771"/>
    </source>
</evidence>
<sequence>MDSMNFEVSWNGGTQQVAVVASTSAAEEATRSLCASGPCFVGFDTEWGSKGEVALVQLATETSCVLCLLPEVRLQDCPSLVALFQDPRFLKVGVAVGLDAELLKEQFQIELRGCLDLARLAAREGEVRQTQPIGLAALTQQLVGAELSKDVAIRRSNWADRPLSHDQLAYAARDALAGRDCASALAQKHKPSEASLLDWCQDLLDKGRDAKPAKVKKSACEDPPAAGSDSGRLKATLDCGAYSCVTKFGMRTILGSDGQPLMHMKDRTVEGLVRRGMASVCREGDAEIIRLNFTPTDHYDYAGLDAAERNACVGCGSYGVARYYIVPKVFFSHLPETCKSYNCHDVVMLCPRCRAIAEPAQMSLTQELLASHGALRAGSLYANENALTQSQIAAKKAAITLRKSKGEKPLVPAKSQALREAIAAGLGMEAADVGEVAMALAESLGGGCLPSERVVAEATTSPESLRAFLRRWRETFVQTLQPKFLSDGWSLDTGLDGRFIPSVASSLEWPGDWRCASCGRHCFGRSDRCKCCKTPRPSSAALASGSKAHQPQASSIGCQNS</sequence>
<dbReference type="PROSITE" id="PS50199">
    <property type="entry name" value="ZF_RANBP2_2"/>
    <property type="match status" value="1"/>
</dbReference>
<dbReference type="Proteomes" id="UP000604046">
    <property type="component" value="Unassembled WGS sequence"/>
</dbReference>
<keyword evidence="10" id="KW-1185">Reference proteome</keyword>
<dbReference type="InterPro" id="IPR001876">
    <property type="entry name" value="Znf_RanBP2"/>
</dbReference>
<evidence type="ECO:0000256" key="7">
    <source>
        <dbReference type="SAM" id="MobiDB-lite"/>
    </source>
</evidence>
<evidence type="ECO:0000313" key="9">
    <source>
        <dbReference type="EMBL" id="CAE7305196.1"/>
    </source>
</evidence>
<dbReference type="Pfam" id="PF01612">
    <property type="entry name" value="DNA_pol_A_exo1"/>
    <property type="match status" value="1"/>
</dbReference>
<dbReference type="InterPro" id="IPR012337">
    <property type="entry name" value="RNaseH-like_sf"/>
</dbReference>
<dbReference type="PANTHER" id="PTHR13620:SF104">
    <property type="entry name" value="EXONUCLEASE 3'-5' DOMAIN-CONTAINING PROTEIN 2"/>
    <property type="match status" value="1"/>
</dbReference>
<dbReference type="AlphaFoldDB" id="A0A812NG41"/>